<dbReference type="SUPFAM" id="SSF52016">
    <property type="entry name" value="LeuD/IlvD-like"/>
    <property type="match status" value="1"/>
</dbReference>
<gene>
    <name evidence="7" type="ORF">CLV47_10653</name>
</gene>
<dbReference type="PANTHER" id="PTHR43345:SF2">
    <property type="entry name" value="3-ISOPROPYLMALATE DEHYDRATASE SMALL SUBUNIT 1"/>
    <property type="match status" value="1"/>
</dbReference>
<dbReference type="PANTHER" id="PTHR43345">
    <property type="entry name" value="3-ISOPROPYLMALATE DEHYDRATASE SMALL SUBUNIT 2-RELATED-RELATED"/>
    <property type="match status" value="1"/>
</dbReference>
<evidence type="ECO:0000256" key="5">
    <source>
        <dbReference type="ARBA" id="ARBA00033368"/>
    </source>
</evidence>
<dbReference type="InterPro" id="IPR050075">
    <property type="entry name" value="LeuD"/>
</dbReference>
<keyword evidence="8" id="KW-1185">Reference proteome</keyword>
<reference evidence="7 8" key="1">
    <citation type="submission" date="2018-03" db="EMBL/GenBank/DDBJ databases">
        <title>Genomic Encyclopedia of Archaeal and Bacterial Type Strains, Phase II (KMG-II): from individual species to whole genera.</title>
        <authorList>
            <person name="Goeker M."/>
        </authorList>
    </citation>
    <scope>NUCLEOTIDE SEQUENCE [LARGE SCALE GENOMIC DNA]</scope>
    <source>
        <strain evidence="7 8">DSM 100065</strain>
    </source>
</reference>
<dbReference type="EMBL" id="PVUE01000006">
    <property type="protein sequence ID" value="PRZ42182.1"/>
    <property type="molecule type" value="Genomic_DNA"/>
</dbReference>
<dbReference type="Gene3D" id="3.20.19.10">
    <property type="entry name" value="Aconitase, domain 4"/>
    <property type="match status" value="1"/>
</dbReference>
<dbReference type="GO" id="GO:0016836">
    <property type="term" value="F:hydro-lyase activity"/>
    <property type="evidence" value="ECO:0007669"/>
    <property type="project" value="InterPro"/>
</dbReference>
<dbReference type="InterPro" id="IPR015928">
    <property type="entry name" value="Aconitase/3IPM_dehydase_swvl"/>
</dbReference>
<evidence type="ECO:0000259" key="6">
    <source>
        <dbReference type="Pfam" id="PF00694"/>
    </source>
</evidence>
<evidence type="ECO:0000256" key="2">
    <source>
        <dbReference type="ARBA" id="ARBA00017233"/>
    </source>
</evidence>
<evidence type="ECO:0000256" key="4">
    <source>
        <dbReference type="ARBA" id="ARBA00031631"/>
    </source>
</evidence>
<comment type="similarity">
    <text evidence="1">Belongs to the LeuD family. LeuD type 2 subfamily.</text>
</comment>
<dbReference type="Pfam" id="PF00694">
    <property type="entry name" value="Aconitase_C"/>
    <property type="match status" value="1"/>
</dbReference>
<evidence type="ECO:0000256" key="3">
    <source>
        <dbReference type="ARBA" id="ARBA00023239"/>
    </source>
</evidence>
<accession>A0A2T1A0Q2</accession>
<dbReference type="RefSeq" id="WP_106348690.1">
    <property type="nucleotide sequence ID" value="NZ_PVUE01000006.1"/>
</dbReference>
<dbReference type="InterPro" id="IPR011827">
    <property type="entry name" value="LeuD_type2/HacB/DmdB"/>
</dbReference>
<dbReference type="InterPro" id="IPR000573">
    <property type="entry name" value="AconitaseA/IPMdHydase_ssu_swvl"/>
</dbReference>
<evidence type="ECO:0000313" key="7">
    <source>
        <dbReference type="EMBL" id="PRZ42182.1"/>
    </source>
</evidence>
<evidence type="ECO:0000313" key="8">
    <source>
        <dbReference type="Proteomes" id="UP000237752"/>
    </source>
</evidence>
<dbReference type="Proteomes" id="UP000237752">
    <property type="component" value="Unassembled WGS sequence"/>
</dbReference>
<comment type="caution">
    <text evidence="7">The sequence shown here is derived from an EMBL/GenBank/DDBJ whole genome shotgun (WGS) entry which is preliminary data.</text>
</comment>
<sequence>MSTPETLPLHATGRAWVFRGQVTTDDMFPGFAMKLPIPEAAAHVMSDLRPGWAQSVRTGDILVGDTNFGLGSSRPVPLLLRELGIAGLVAERFNSLFLRNCINYGLPALAVPGILDLVKEGGQVDVDVAGATITDLESGRMLKGAVYPDFILEILQRGGLLKQLEEDGFLSASTPD</sequence>
<keyword evidence="3" id="KW-0456">Lyase</keyword>
<dbReference type="NCBIfam" id="TIGR02087">
    <property type="entry name" value="LEUD_arch"/>
    <property type="match status" value="1"/>
</dbReference>
<dbReference type="AlphaFoldDB" id="A0A2T1A0Q2"/>
<dbReference type="OrthoDB" id="9777465at2"/>
<proteinExistence type="inferred from homology"/>
<protein>
    <recommendedName>
        <fullName evidence="2">3-isopropylmalate dehydratase small subunit</fullName>
    </recommendedName>
    <alternativeName>
        <fullName evidence="4">Alpha-IPM isomerase</fullName>
    </alternativeName>
    <alternativeName>
        <fullName evidence="5">Isopropylmalate isomerase</fullName>
    </alternativeName>
</protein>
<organism evidence="7 8">
    <name type="scientific">Antricoccus suffuscus</name>
    <dbReference type="NCBI Taxonomy" id="1629062"/>
    <lineage>
        <taxon>Bacteria</taxon>
        <taxon>Bacillati</taxon>
        <taxon>Actinomycetota</taxon>
        <taxon>Actinomycetes</taxon>
        <taxon>Geodermatophilales</taxon>
        <taxon>Antricoccaceae</taxon>
        <taxon>Antricoccus</taxon>
    </lineage>
</organism>
<name>A0A2T1A0Q2_9ACTN</name>
<evidence type="ECO:0000256" key="1">
    <source>
        <dbReference type="ARBA" id="ARBA00009869"/>
    </source>
</evidence>
<feature type="domain" description="Aconitase A/isopropylmalate dehydratase small subunit swivel" evidence="6">
    <location>
        <begin position="61"/>
        <end position="109"/>
    </location>
</feature>